<dbReference type="Gene3D" id="1.10.510.10">
    <property type="entry name" value="Transferase(Phosphotransferase) domain 1"/>
    <property type="match status" value="1"/>
</dbReference>
<dbReference type="EC" id="2.7.11.1" evidence="3"/>
<evidence type="ECO:0000256" key="1">
    <source>
        <dbReference type="ARBA" id="ARBA00003747"/>
    </source>
</evidence>
<reference evidence="12" key="1">
    <citation type="submission" date="2021-03" db="EMBL/GenBank/DDBJ databases">
        <authorList>
            <person name="Tagirdzhanova G."/>
        </authorList>
    </citation>
    <scope>NUCLEOTIDE SEQUENCE</scope>
</reference>
<evidence type="ECO:0000256" key="10">
    <source>
        <dbReference type="SAM" id="MobiDB-lite"/>
    </source>
</evidence>
<evidence type="ECO:0000256" key="5">
    <source>
        <dbReference type="ARBA" id="ARBA00019973"/>
    </source>
</evidence>
<dbReference type="PROSITE" id="PS50011">
    <property type="entry name" value="PROTEIN_KINASE_DOM"/>
    <property type="match status" value="1"/>
</dbReference>
<gene>
    <name evidence="12" type="ORF">HETSPECPRED_005804</name>
</gene>
<sequence length="562" mass="63001">MSSMENWMRSHSKPSTGSHRFATLEIVNEAGRKSASFLGENPDRISDNHRSRMRVVQIDTNSKAAATNTDESDYDIDPQDQPLSKAWKASWPLYFDQIHISEDLADLHITIGKGTSDAGPDRGVDILVICPGKPPMGVIKNHAIIRLHPESGFPMIGGVNDKHPVDLQMLDGGYEEFGAGRWHILCQFVNRFTIGELQCTLTYSAPTQKKLDGMRRVRDEIFKRNGFEAPDARLPVLPFDEALRHVGPTFVFDYIASGAFGLIGIGVDEYTGKVWAVKSIPIKKESTREEIVREVKVSLQLSGEAGILETYNATCSGGHIVYPEDYVYLWSDFGTCAIPEEIHLTSKLGKGDFRSIKVDELDFQDVIGIFAGVLEGLDNLHSRVYMHRDVTVRNMLVMSWNPPRGVLCDFGKTILGRTYTSCHAGPVATRAPEMDGIRAYTNAVDVWSCGYAFALVLIPDMARTTCHKNDDRQSEDWVKNISERLTALGDQSLLHRQVTNLVKEMLAFQPEDRPTALSLLLRWPLRQLVVLDDGGPPRKFQKDSESRKMPVKLDCRLLWRSP</sequence>
<evidence type="ECO:0000256" key="2">
    <source>
        <dbReference type="ARBA" id="ARBA00011534"/>
    </source>
</evidence>
<comment type="catalytic activity">
    <reaction evidence="8">
        <text>L-threonyl-[protein] + ATP = O-phospho-L-threonyl-[protein] + ADP + H(+)</text>
        <dbReference type="Rhea" id="RHEA:46608"/>
        <dbReference type="Rhea" id="RHEA-COMP:11060"/>
        <dbReference type="Rhea" id="RHEA-COMP:11605"/>
        <dbReference type="ChEBI" id="CHEBI:15378"/>
        <dbReference type="ChEBI" id="CHEBI:30013"/>
        <dbReference type="ChEBI" id="CHEBI:30616"/>
        <dbReference type="ChEBI" id="CHEBI:61977"/>
        <dbReference type="ChEBI" id="CHEBI:456216"/>
        <dbReference type="EC" id="2.7.11.1"/>
    </reaction>
</comment>
<name>A0A8H3FKZ9_9LECA</name>
<evidence type="ECO:0000256" key="7">
    <source>
        <dbReference type="ARBA" id="ARBA00033194"/>
    </source>
</evidence>
<dbReference type="PANTHER" id="PTHR44167">
    <property type="entry name" value="OVARIAN-SPECIFIC SERINE/THREONINE-PROTEIN KINASE LOK-RELATED"/>
    <property type="match status" value="1"/>
</dbReference>
<dbReference type="InterPro" id="IPR008266">
    <property type="entry name" value="Tyr_kinase_AS"/>
</dbReference>
<evidence type="ECO:0000256" key="3">
    <source>
        <dbReference type="ARBA" id="ARBA00012513"/>
    </source>
</evidence>
<dbReference type="AlphaFoldDB" id="A0A8H3FKZ9"/>
<evidence type="ECO:0000256" key="6">
    <source>
        <dbReference type="ARBA" id="ARBA00030980"/>
    </source>
</evidence>
<dbReference type="Gene3D" id="3.30.200.20">
    <property type="entry name" value="Phosphorylase Kinase, domain 1"/>
    <property type="match status" value="1"/>
</dbReference>
<evidence type="ECO:0000313" key="13">
    <source>
        <dbReference type="Proteomes" id="UP000664521"/>
    </source>
</evidence>
<dbReference type="GO" id="GO:0005634">
    <property type="term" value="C:nucleus"/>
    <property type="evidence" value="ECO:0007669"/>
    <property type="project" value="TreeGrafter"/>
</dbReference>
<dbReference type="EMBL" id="CAJPDS010000038">
    <property type="protein sequence ID" value="CAF9925319.1"/>
    <property type="molecule type" value="Genomic_DNA"/>
</dbReference>
<comment type="caution">
    <text evidence="12">The sequence shown here is derived from an EMBL/GenBank/DDBJ whole genome shotgun (WGS) entry which is preliminary data.</text>
</comment>
<dbReference type="GO" id="GO:0005737">
    <property type="term" value="C:cytoplasm"/>
    <property type="evidence" value="ECO:0007669"/>
    <property type="project" value="TreeGrafter"/>
</dbReference>
<feature type="domain" description="Protein kinase" evidence="11">
    <location>
        <begin position="249"/>
        <end position="529"/>
    </location>
</feature>
<evidence type="ECO:0000256" key="8">
    <source>
        <dbReference type="ARBA" id="ARBA00047899"/>
    </source>
</evidence>
<protein>
    <recommendedName>
        <fullName evidence="5">EKC/KEOPS complex subunit BUD32</fullName>
        <ecNumber evidence="3">2.7.11.1</ecNumber>
    </recommendedName>
    <alternativeName>
        <fullName evidence="6 7">Atypical Serine/threonine protein kinase BUD32</fullName>
    </alternativeName>
    <alternativeName>
        <fullName evidence="4">EKC/KEOPS complex subunit bud32</fullName>
    </alternativeName>
</protein>
<feature type="region of interest" description="Disordered" evidence="10">
    <location>
        <begin position="1"/>
        <end position="20"/>
    </location>
</feature>
<comment type="function">
    <text evidence="1">Component of the EKC/KEOPS complex that is required for the formation of a threonylcarbamoyl group on adenosine at position 37 (t(6)A37) in tRNAs that read codons beginning with adenine. The complex is probably involved in the transfer of the threonylcarbamoyl moiety of threonylcarbamoyl-AMP (TC-AMP) to the N6 group of A37. BUD32 has ATPase activity in the context of the EKC/KEOPS complex and likely plays a supporting role to the catalytic subunit KAE1. The EKC/KEOPS complex also promotes both telomere uncapping and telomere elongation. The complex is required for efficient recruitment of transcriptional coactivators.</text>
</comment>
<dbReference type="OrthoDB" id="5979581at2759"/>
<comment type="catalytic activity">
    <reaction evidence="9">
        <text>L-seryl-[protein] + ATP = O-phospho-L-seryl-[protein] + ADP + H(+)</text>
        <dbReference type="Rhea" id="RHEA:17989"/>
        <dbReference type="Rhea" id="RHEA-COMP:9863"/>
        <dbReference type="Rhea" id="RHEA-COMP:11604"/>
        <dbReference type="ChEBI" id="CHEBI:15378"/>
        <dbReference type="ChEBI" id="CHEBI:29999"/>
        <dbReference type="ChEBI" id="CHEBI:30616"/>
        <dbReference type="ChEBI" id="CHEBI:83421"/>
        <dbReference type="ChEBI" id="CHEBI:456216"/>
        <dbReference type="EC" id="2.7.11.1"/>
    </reaction>
</comment>
<dbReference type="Pfam" id="PF00069">
    <property type="entry name" value="Pkinase"/>
    <property type="match status" value="1"/>
</dbReference>
<keyword evidence="13" id="KW-1185">Reference proteome</keyword>
<evidence type="ECO:0000256" key="4">
    <source>
        <dbReference type="ARBA" id="ARBA00013948"/>
    </source>
</evidence>
<organism evidence="12 13">
    <name type="scientific">Heterodermia speciosa</name>
    <dbReference type="NCBI Taxonomy" id="116794"/>
    <lineage>
        <taxon>Eukaryota</taxon>
        <taxon>Fungi</taxon>
        <taxon>Dikarya</taxon>
        <taxon>Ascomycota</taxon>
        <taxon>Pezizomycotina</taxon>
        <taxon>Lecanoromycetes</taxon>
        <taxon>OSLEUM clade</taxon>
        <taxon>Lecanoromycetidae</taxon>
        <taxon>Caliciales</taxon>
        <taxon>Physciaceae</taxon>
        <taxon>Heterodermia</taxon>
    </lineage>
</organism>
<dbReference type="InterPro" id="IPR011009">
    <property type="entry name" value="Kinase-like_dom_sf"/>
</dbReference>
<dbReference type="GO" id="GO:0044773">
    <property type="term" value="P:mitotic DNA damage checkpoint signaling"/>
    <property type="evidence" value="ECO:0007669"/>
    <property type="project" value="TreeGrafter"/>
</dbReference>
<dbReference type="InterPro" id="IPR000719">
    <property type="entry name" value="Prot_kinase_dom"/>
</dbReference>
<dbReference type="GO" id="GO:0005524">
    <property type="term" value="F:ATP binding"/>
    <property type="evidence" value="ECO:0007669"/>
    <property type="project" value="InterPro"/>
</dbReference>
<dbReference type="CDD" id="cd00180">
    <property type="entry name" value="PKc"/>
    <property type="match status" value="1"/>
</dbReference>
<dbReference type="Proteomes" id="UP000664521">
    <property type="component" value="Unassembled WGS sequence"/>
</dbReference>
<dbReference type="PROSITE" id="PS00109">
    <property type="entry name" value="PROTEIN_KINASE_TYR"/>
    <property type="match status" value="1"/>
</dbReference>
<accession>A0A8H3FKZ9</accession>
<proteinExistence type="predicted"/>
<comment type="subunit">
    <text evidence="2">Component of the EKC/KEOPS complex composed of at least BUD32, CGI121, GON7, KAE1 and PCC1; the whole complex dimerizes.</text>
</comment>
<evidence type="ECO:0000259" key="11">
    <source>
        <dbReference type="PROSITE" id="PS50011"/>
    </source>
</evidence>
<evidence type="ECO:0000313" key="12">
    <source>
        <dbReference type="EMBL" id="CAF9925319.1"/>
    </source>
</evidence>
<evidence type="ECO:0000256" key="9">
    <source>
        <dbReference type="ARBA" id="ARBA00048679"/>
    </source>
</evidence>
<dbReference type="PANTHER" id="PTHR44167:SF24">
    <property type="entry name" value="SERINE_THREONINE-PROTEIN KINASE CHK2"/>
    <property type="match status" value="1"/>
</dbReference>
<dbReference type="GO" id="GO:0004674">
    <property type="term" value="F:protein serine/threonine kinase activity"/>
    <property type="evidence" value="ECO:0007669"/>
    <property type="project" value="UniProtKB-EC"/>
</dbReference>
<dbReference type="SUPFAM" id="SSF56112">
    <property type="entry name" value="Protein kinase-like (PK-like)"/>
    <property type="match status" value="1"/>
</dbReference>